<reference evidence="3 4" key="1">
    <citation type="submission" date="2020-07" db="EMBL/GenBank/DDBJ databases">
        <title>Novel species isolated from subtropical streams in China.</title>
        <authorList>
            <person name="Lu H."/>
        </authorList>
    </citation>
    <scope>NUCLEOTIDE SEQUENCE [LARGE SCALE GENOMIC DNA]</scope>
    <source>
        <strain evidence="3 4">LX20W</strain>
    </source>
</reference>
<sequence>MPYRETLRISSIGLSVVLCSAPVLAQQGGTAGEDERPAAVSLAELQARLWDMQQQLAEQKAQLQALRRQLGQRGRAPDDVEHGRAGPGVAGQAGVGPSGTGQSGVGQSGITQAGVGPIGVGQAGVSHTGVSHAGAGKAGATFVQSGVPEARLAAQRGTGNGTGMAASGATTGSAAGPVAGPAAGGAPAGGTPVGEAPPGEGRPPEVAPLFEQPGVLTAKGHYVLEPSLQFGYSSSNRVALVGYTIIPALLIGLVDIRELKRNTVTATLTGRYGIGPRTEVELKVPYVYRSDSTVSREILTGTGVDRAFDTSGKALGDVELAVRHQFRRKAADQAFYVGGLRLKTRSGKDPFDVVTDCVTRCVGPDATGTGLPLQLPTGSGFYALQPSLTWLYPSDPAILFGSVSYLHNFRRSNVMRQVLNGQSEPLGTVAPGGVIGFNFGLGLALNDKLAMSLGYDHSSIARTRQNGQPVPGSVRTQLGTLLLGMSYRLSDRRTINVAVGAGLTRDTPDVQLSVRLPVTF</sequence>
<evidence type="ECO:0000313" key="4">
    <source>
        <dbReference type="Proteomes" id="UP000534388"/>
    </source>
</evidence>
<keyword evidence="4" id="KW-1185">Reference proteome</keyword>
<feature type="chain" id="PRO_5031026174" evidence="2">
    <location>
        <begin position="26"/>
        <end position="520"/>
    </location>
</feature>
<dbReference type="EMBL" id="JACEZT010000010">
    <property type="protein sequence ID" value="MBA5638674.1"/>
    <property type="molecule type" value="Genomic_DNA"/>
</dbReference>
<dbReference type="Proteomes" id="UP000534388">
    <property type="component" value="Unassembled WGS sequence"/>
</dbReference>
<accession>A0A7W2EU75</accession>
<keyword evidence="3" id="KW-0418">Kinase</keyword>
<evidence type="ECO:0000313" key="3">
    <source>
        <dbReference type="EMBL" id="MBA5638674.1"/>
    </source>
</evidence>
<protein>
    <submittedName>
        <fullName evidence="3">Acetate kinase</fullName>
    </submittedName>
</protein>
<keyword evidence="2" id="KW-0732">Signal</keyword>
<keyword evidence="3" id="KW-0808">Transferase</keyword>
<proteinExistence type="predicted"/>
<organism evidence="3 4">
    <name type="scientific">Rugamonas brunnea</name>
    <dbReference type="NCBI Taxonomy" id="2758569"/>
    <lineage>
        <taxon>Bacteria</taxon>
        <taxon>Pseudomonadati</taxon>
        <taxon>Pseudomonadota</taxon>
        <taxon>Betaproteobacteria</taxon>
        <taxon>Burkholderiales</taxon>
        <taxon>Oxalobacteraceae</taxon>
        <taxon>Telluria group</taxon>
        <taxon>Rugamonas</taxon>
    </lineage>
</organism>
<evidence type="ECO:0000256" key="1">
    <source>
        <dbReference type="SAM" id="MobiDB-lite"/>
    </source>
</evidence>
<comment type="caution">
    <text evidence="3">The sequence shown here is derived from an EMBL/GenBank/DDBJ whole genome shotgun (WGS) entry which is preliminary data.</text>
</comment>
<dbReference type="RefSeq" id="WP_182164435.1">
    <property type="nucleotide sequence ID" value="NZ_JACEZT010000010.1"/>
</dbReference>
<dbReference type="GO" id="GO:0016301">
    <property type="term" value="F:kinase activity"/>
    <property type="evidence" value="ECO:0007669"/>
    <property type="project" value="UniProtKB-KW"/>
</dbReference>
<feature type="region of interest" description="Disordered" evidence="1">
    <location>
        <begin position="155"/>
        <end position="202"/>
    </location>
</feature>
<gene>
    <name evidence="3" type="ORF">H3H37_16560</name>
</gene>
<feature type="compositionally biased region" description="Basic and acidic residues" evidence="1">
    <location>
        <begin position="75"/>
        <end position="84"/>
    </location>
</feature>
<evidence type="ECO:0000256" key="2">
    <source>
        <dbReference type="SAM" id="SignalP"/>
    </source>
</evidence>
<feature type="compositionally biased region" description="Low complexity" evidence="1">
    <location>
        <begin position="163"/>
        <end position="181"/>
    </location>
</feature>
<feature type="region of interest" description="Disordered" evidence="1">
    <location>
        <begin position="68"/>
        <end position="110"/>
    </location>
</feature>
<dbReference type="AlphaFoldDB" id="A0A7W2EU75"/>
<name>A0A7W2EU75_9BURK</name>
<feature type="compositionally biased region" description="Gly residues" evidence="1">
    <location>
        <begin position="182"/>
        <end position="192"/>
    </location>
</feature>
<feature type="signal peptide" evidence="2">
    <location>
        <begin position="1"/>
        <end position="25"/>
    </location>
</feature>
<feature type="compositionally biased region" description="Gly residues" evidence="1">
    <location>
        <begin position="85"/>
        <end position="107"/>
    </location>
</feature>